<dbReference type="Proteomes" id="UP001431429">
    <property type="component" value="Unassembled WGS sequence"/>
</dbReference>
<evidence type="ECO:0000259" key="7">
    <source>
        <dbReference type="PROSITE" id="PS50850"/>
    </source>
</evidence>
<feature type="transmembrane region" description="Helical" evidence="6">
    <location>
        <begin position="374"/>
        <end position="397"/>
    </location>
</feature>
<feature type="domain" description="Major facilitator superfamily (MFS) profile" evidence="7">
    <location>
        <begin position="30"/>
        <end position="433"/>
    </location>
</feature>
<name>A0ABT0UZ90_9ACTN</name>
<feature type="transmembrane region" description="Helical" evidence="6">
    <location>
        <begin position="314"/>
        <end position="334"/>
    </location>
</feature>
<evidence type="ECO:0000256" key="4">
    <source>
        <dbReference type="ARBA" id="ARBA00023136"/>
    </source>
</evidence>
<keyword evidence="2 6" id="KW-0812">Transmembrane</keyword>
<dbReference type="PANTHER" id="PTHR11662">
    <property type="entry name" value="SOLUTE CARRIER FAMILY 17"/>
    <property type="match status" value="1"/>
</dbReference>
<evidence type="ECO:0000256" key="1">
    <source>
        <dbReference type="ARBA" id="ARBA00004651"/>
    </source>
</evidence>
<dbReference type="InterPro" id="IPR050382">
    <property type="entry name" value="MFS_Na/Anion_cotransporter"/>
</dbReference>
<evidence type="ECO:0000256" key="2">
    <source>
        <dbReference type="ARBA" id="ARBA00022692"/>
    </source>
</evidence>
<dbReference type="PROSITE" id="PS50850">
    <property type="entry name" value="MFS"/>
    <property type="match status" value="1"/>
</dbReference>
<feature type="transmembrane region" description="Helical" evidence="6">
    <location>
        <begin position="125"/>
        <end position="146"/>
    </location>
</feature>
<evidence type="ECO:0000256" key="6">
    <source>
        <dbReference type="SAM" id="Phobius"/>
    </source>
</evidence>
<feature type="transmembrane region" description="Helical" evidence="6">
    <location>
        <begin position="409"/>
        <end position="429"/>
    </location>
</feature>
<feature type="transmembrane region" description="Helical" evidence="6">
    <location>
        <begin position="68"/>
        <end position="88"/>
    </location>
</feature>
<feature type="transmembrane region" description="Helical" evidence="6">
    <location>
        <begin position="235"/>
        <end position="262"/>
    </location>
</feature>
<feature type="transmembrane region" description="Helical" evidence="6">
    <location>
        <begin position="282"/>
        <end position="302"/>
    </location>
</feature>
<dbReference type="EMBL" id="JAMQAW010000094">
    <property type="protein sequence ID" value="MCM2393892.1"/>
    <property type="molecule type" value="Genomic_DNA"/>
</dbReference>
<sequence length="442" mass="45891">MAIDQQSGTGPVPGREHRPEQQTRRRAWLVLSLLFLLLVVNYADKVIVGLAGVDMMKEIGIGADEFGVIQSSFFWLFAIGAILGGWLGGKVKARWLLAGIAALWAVSMAPMVGQVGFTTVVVCRVLLGFAEGPTTALVMHVTHTWFPPDKRAVPSSLVASGAAIGPVIAAPALTWVITQHSWHAAFGVMSVVGVIIVILWLIVGREGPESASDTKGTGAAEPVSRLPERVPLLKLFGTGTFIGFQLLFFVAYMLTATVVSWLPLYLRDGHGYDATTTGNLVALLFLGTAIAAIASGFASSAMTKRGMSNRASRGYLAGAMVLLAGIGTVSFPALDRGVMHMVLITLAACASAAGYGVSFTGLSDIVPAKQRGTVFGVVTGVYSLGGIVAPILMGALVESADTPLAGYKQGFIAIGAAIAVGAAIATLLINPERDGAKLAATS</sequence>
<reference evidence="8" key="1">
    <citation type="submission" date="2022-06" db="EMBL/GenBank/DDBJ databases">
        <title>Genome public.</title>
        <authorList>
            <person name="Sun Q."/>
        </authorList>
    </citation>
    <scope>NUCLEOTIDE SEQUENCE</scope>
    <source>
        <strain evidence="8">CWNU-1</strain>
    </source>
</reference>
<feature type="transmembrane region" description="Helical" evidence="6">
    <location>
        <begin position="158"/>
        <end position="178"/>
    </location>
</feature>
<comment type="subcellular location">
    <subcellularLocation>
        <location evidence="1">Cell membrane</location>
        <topology evidence="1">Multi-pass membrane protein</topology>
    </subcellularLocation>
</comment>
<dbReference type="SUPFAM" id="SSF103473">
    <property type="entry name" value="MFS general substrate transporter"/>
    <property type="match status" value="1"/>
</dbReference>
<keyword evidence="4 6" id="KW-0472">Membrane</keyword>
<dbReference type="Gene3D" id="1.20.1250.20">
    <property type="entry name" value="MFS general substrate transporter like domains"/>
    <property type="match status" value="2"/>
</dbReference>
<gene>
    <name evidence="8" type="ORF">NBG84_37445</name>
</gene>
<dbReference type="Pfam" id="PF07690">
    <property type="entry name" value="MFS_1"/>
    <property type="match status" value="1"/>
</dbReference>
<protein>
    <submittedName>
        <fullName evidence="8">MFS transporter</fullName>
    </submittedName>
</protein>
<dbReference type="InterPro" id="IPR011701">
    <property type="entry name" value="MFS"/>
</dbReference>
<dbReference type="PANTHER" id="PTHR11662:SF450">
    <property type="entry name" value="BLR1003 PROTEIN"/>
    <property type="match status" value="1"/>
</dbReference>
<dbReference type="InterPro" id="IPR036259">
    <property type="entry name" value="MFS_trans_sf"/>
</dbReference>
<evidence type="ECO:0000256" key="5">
    <source>
        <dbReference type="SAM" id="MobiDB-lite"/>
    </source>
</evidence>
<comment type="caution">
    <text evidence="8">The sequence shown here is derived from an EMBL/GenBank/DDBJ whole genome shotgun (WGS) entry which is preliminary data.</text>
</comment>
<feature type="transmembrane region" description="Helical" evidence="6">
    <location>
        <begin position="27"/>
        <end position="48"/>
    </location>
</feature>
<dbReference type="RefSeq" id="WP_250924183.1">
    <property type="nucleotide sequence ID" value="NZ_JAMQAW010000094.1"/>
</dbReference>
<feature type="transmembrane region" description="Helical" evidence="6">
    <location>
        <begin position="95"/>
        <end position="113"/>
    </location>
</feature>
<evidence type="ECO:0000313" key="8">
    <source>
        <dbReference type="EMBL" id="MCM2393892.1"/>
    </source>
</evidence>
<keyword evidence="9" id="KW-1185">Reference proteome</keyword>
<organism evidence="8 9">
    <name type="scientific">Streptomyces albipurpureus</name>
    <dbReference type="NCBI Taxonomy" id="2897419"/>
    <lineage>
        <taxon>Bacteria</taxon>
        <taxon>Bacillati</taxon>
        <taxon>Actinomycetota</taxon>
        <taxon>Actinomycetes</taxon>
        <taxon>Kitasatosporales</taxon>
        <taxon>Streptomycetaceae</taxon>
        <taxon>Streptomyces</taxon>
    </lineage>
</organism>
<evidence type="ECO:0000313" key="9">
    <source>
        <dbReference type="Proteomes" id="UP001431429"/>
    </source>
</evidence>
<keyword evidence="3 6" id="KW-1133">Transmembrane helix</keyword>
<accession>A0ABT0UZ90</accession>
<proteinExistence type="predicted"/>
<feature type="region of interest" description="Disordered" evidence="5">
    <location>
        <begin position="1"/>
        <end position="20"/>
    </location>
</feature>
<feature type="transmembrane region" description="Helical" evidence="6">
    <location>
        <begin position="340"/>
        <end position="362"/>
    </location>
</feature>
<feature type="transmembrane region" description="Helical" evidence="6">
    <location>
        <begin position="184"/>
        <end position="203"/>
    </location>
</feature>
<evidence type="ECO:0000256" key="3">
    <source>
        <dbReference type="ARBA" id="ARBA00022989"/>
    </source>
</evidence>
<dbReference type="InterPro" id="IPR020846">
    <property type="entry name" value="MFS_dom"/>
</dbReference>